<feature type="compositionally biased region" description="Gly residues" evidence="7">
    <location>
        <begin position="402"/>
        <end position="412"/>
    </location>
</feature>
<dbReference type="Gene3D" id="3.30.200.20">
    <property type="entry name" value="Phosphorylase Kinase, domain 1"/>
    <property type="match status" value="1"/>
</dbReference>
<evidence type="ECO:0000256" key="2">
    <source>
        <dbReference type="ARBA" id="ARBA00022679"/>
    </source>
</evidence>
<feature type="binding site" evidence="6">
    <location>
        <position position="723"/>
    </location>
    <ligand>
        <name>ATP</name>
        <dbReference type="ChEBI" id="CHEBI:30616"/>
    </ligand>
</feature>
<feature type="compositionally biased region" description="Polar residues" evidence="7">
    <location>
        <begin position="17"/>
        <end position="27"/>
    </location>
</feature>
<dbReference type="STRING" id="765440.A0A0C3CHP2"/>
<evidence type="ECO:0000259" key="8">
    <source>
        <dbReference type="PROSITE" id="PS50011"/>
    </source>
</evidence>
<dbReference type="Gene3D" id="1.10.510.10">
    <property type="entry name" value="Transferase(Phosphotransferase) domain 1"/>
    <property type="match status" value="1"/>
</dbReference>
<feature type="region of interest" description="Disordered" evidence="7">
    <location>
        <begin position="318"/>
        <end position="342"/>
    </location>
</feature>
<reference evidence="9 10" key="1">
    <citation type="submission" date="2014-04" db="EMBL/GenBank/DDBJ databases">
        <authorList>
            <consortium name="DOE Joint Genome Institute"/>
            <person name="Kuo A."/>
            <person name="Tarkka M."/>
            <person name="Buscot F."/>
            <person name="Kohler A."/>
            <person name="Nagy L.G."/>
            <person name="Floudas D."/>
            <person name="Copeland A."/>
            <person name="Barry K.W."/>
            <person name="Cichocki N."/>
            <person name="Veneault-Fourrey C."/>
            <person name="LaButti K."/>
            <person name="Lindquist E.A."/>
            <person name="Lipzen A."/>
            <person name="Lundell T."/>
            <person name="Morin E."/>
            <person name="Murat C."/>
            <person name="Sun H."/>
            <person name="Tunlid A."/>
            <person name="Henrissat B."/>
            <person name="Grigoriev I.V."/>
            <person name="Hibbett D.S."/>
            <person name="Martin F."/>
            <person name="Nordberg H.P."/>
            <person name="Cantor M.N."/>
            <person name="Hua S.X."/>
        </authorList>
    </citation>
    <scope>NUCLEOTIDE SEQUENCE [LARGE SCALE GENOMIC DNA]</scope>
    <source>
        <strain evidence="9 10">F 1598</strain>
    </source>
</reference>
<dbReference type="PROSITE" id="PS00108">
    <property type="entry name" value="PROTEIN_KINASE_ST"/>
    <property type="match status" value="1"/>
</dbReference>
<dbReference type="GO" id="GO:0007094">
    <property type="term" value="P:mitotic spindle assembly checkpoint signaling"/>
    <property type="evidence" value="ECO:0007669"/>
    <property type="project" value="TreeGrafter"/>
</dbReference>
<dbReference type="GO" id="GO:0004712">
    <property type="term" value="F:protein serine/threonine/tyrosine kinase activity"/>
    <property type="evidence" value="ECO:0007669"/>
    <property type="project" value="TreeGrafter"/>
</dbReference>
<dbReference type="GO" id="GO:0098813">
    <property type="term" value="P:nuclear chromosome segregation"/>
    <property type="evidence" value="ECO:0007669"/>
    <property type="project" value="UniProtKB-ARBA"/>
</dbReference>
<dbReference type="EMBL" id="KN832975">
    <property type="protein sequence ID" value="KIM89317.1"/>
    <property type="molecule type" value="Genomic_DNA"/>
</dbReference>
<dbReference type="InterPro" id="IPR017441">
    <property type="entry name" value="Protein_kinase_ATP_BS"/>
</dbReference>
<dbReference type="GO" id="GO:0034501">
    <property type="term" value="P:protein localization to kinetochore"/>
    <property type="evidence" value="ECO:0007669"/>
    <property type="project" value="TreeGrafter"/>
</dbReference>
<feature type="region of interest" description="Disordered" evidence="7">
    <location>
        <begin position="216"/>
        <end position="298"/>
    </location>
</feature>
<feature type="compositionally biased region" description="Low complexity" evidence="7">
    <location>
        <begin position="318"/>
        <end position="334"/>
    </location>
</feature>
<protein>
    <recommendedName>
        <fullName evidence="8">Protein kinase domain-containing protein</fullName>
    </recommendedName>
</protein>
<feature type="compositionally biased region" description="Pro residues" evidence="7">
    <location>
        <begin position="659"/>
        <end position="673"/>
    </location>
</feature>
<feature type="compositionally biased region" description="Basic and acidic residues" evidence="7">
    <location>
        <begin position="474"/>
        <end position="506"/>
    </location>
</feature>
<dbReference type="SUPFAM" id="SSF56112">
    <property type="entry name" value="Protein kinase-like (PK-like)"/>
    <property type="match status" value="1"/>
</dbReference>
<dbReference type="InParanoid" id="A0A0C3CHP2"/>
<dbReference type="GO" id="GO:0005634">
    <property type="term" value="C:nucleus"/>
    <property type="evidence" value="ECO:0007669"/>
    <property type="project" value="TreeGrafter"/>
</dbReference>
<evidence type="ECO:0000256" key="5">
    <source>
        <dbReference type="ARBA" id="ARBA00022840"/>
    </source>
</evidence>
<dbReference type="Proteomes" id="UP000054166">
    <property type="component" value="Unassembled WGS sequence"/>
</dbReference>
<dbReference type="PANTHER" id="PTHR22974">
    <property type="entry name" value="MIXED LINEAGE PROTEIN KINASE"/>
    <property type="match status" value="1"/>
</dbReference>
<keyword evidence="1" id="KW-0723">Serine/threonine-protein kinase</keyword>
<gene>
    <name evidence="9" type="ORF">PILCRDRAFT_813244</name>
</gene>
<dbReference type="PROSITE" id="PS50011">
    <property type="entry name" value="PROTEIN_KINASE_DOM"/>
    <property type="match status" value="1"/>
</dbReference>
<dbReference type="GO" id="GO:0005524">
    <property type="term" value="F:ATP binding"/>
    <property type="evidence" value="ECO:0007669"/>
    <property type="project" value="UniProtKB-UniRule"/>
</dbReference>
<feature type="compositionally biased region" description="Pro residues" evidence="7">
    <location>
        <begin position="1"/>
        <end position="10"/>
    </location>
</feature>
<dbReference type="InterPro" id="IPR008271">
    <property type="entry name" value="Ser/Thr_kinase_AS"/>
</dbReference>
<evidence type="ECO:0000313" key="10">
    <source>
        <dbReference type="Proteomes" id="UP000054166"/>
    </source>
</evidence>
<reference evidence="10" key="2">
    <citation type="submission" date="2015-01" db="EMBL/GenBank/DDBJ databases">
        <title>Evolutionary Origins and Diversification of the Mycorrhizal Mutualists.</title>
        <authorList>
            <consortium name="DOE Joint Genome Institute"/>
            <consortium name="Mycorrhizal Genomics Consortium"/>
            <person name="Kohler A."/>
            <person name="Kuo A."/>
            <person name="Nagy L.G."/>
            <person name="Floudas D."/>
            <person name="Copeland A."/>
            <person name="Barry K.W."/>
            <person name="Cichocki N."/>
            <person name="Veneault-Fourrey C."/>
            <person name="LaButti K."/>
            <person name="Lindquist E.A."/>
            <person name="Lipzen A."/>
            <person name="Lundell T."/>
            <person name="Morin E."/>
            <person name="Murat C."/>
            <person name="Riley R."/>
            <person name="Ohm R."/>
            <person name="Sun H."/>
            <person name="Tunlid A."/>
            <person name="Henrissat B."/>
            <person name="Grigoriev I.V."/>
            <person name="Hibbett D.S."/>
            <person name="Martin F."/>
        </authorList>
    </citation>
    <scope>NUCLEOTIDE SEQUENCE [LARGE SCALE GENOMIC DNA]</scope>
    <source>
        <strain evidence="10">F 1598</strain>
    </source>
</reference>
<organism evidence="9 10">
    <name type="scientific">Piloderma croceum (strain F 1598)</name>
    <dbReference type="NCBI Taxonomy" id="765440"/>
    <lineage>
        <taxon>Eukaryota</taxon>
        <taxon>Fungi</taxon>
        <taxon>Dikarya</taxon>
        <taxon>Basidiomycota</taxon>
        <taxon>Agaricomycotina</taxon>
        <taxon>Agaricomycetes</taxon>
        <taxon>Agaricomycetidae</taxon>
        <taxon>Atheliales</taxon>
        <taxon>Atheliaceae</taxon>
        <taxon>Piloderma</taxon>
    </lineage>
</organism>
<feature type="compositionally biased region" description="Low complexity" evidence="7">
    <location>
        <begin position="523"/>
        <end position="539"/>
    </location>
</feature>
<feature type="compositionally biased region" description="Polar residues" evidence="7">
    <location>
        <begin position="439"/>
        <end position="449"/>
    </location>
</feature>
<evidence type="ECO:0000256" key="6">
    <source>
        <dbReference type="PROSITE-ProRule" id="PRU10141"/>
    </source>
</evidence>
<dbReference type="GO" id="GO:0004674">
    <property type="term" value="F:protein serine/threonine kinase activity"/>
    <property type="evidence" value="ECO:0007669"/>
    <property type="project" value="UniProtKB-KW"/>
</dbReference>
<feature type="compositionally biased region" description="Basic and acidic residues" evidence="7">
    <location>
        <begin position="641"/>
        <end position="652"/>
    </location>
</feature>
<dbReference type="InterPro" id="IPR000719">
    <property type="entry name" value="Prot_kinase_dom"/>
</dbReference>
<dbReference type="InterPro" id="IPR011009">
    <property type="entry name" value="Kinase-like_dom_sf"/>
</dbReference>
<dbReference type="HOGENOM" id="CLU_306309_0_0_1"/>
<feature type="region of interest" description="Disordered" evidence="7">
    <location>
        <begin position="1"/>
        <end position="27"/>
    </location>
</feature>
<evidence type="ECO:0000256" key="7">
    <source>
        <dbReference type="SAM" id="MobiDB-lite"/>
    </source>
</evidence>
<dbReference type="GO" id="GO:0033316">
    <property type="term" value="P:meiotic spindle assembly checkpoint signaling"/>
    <property type="evidence" value="ECO:0007669"/>
    <property type="project" value="TreeGrafter"/>
</dbReference>
<sequence length="1054" mass="115024">MSPPHTPPGPVDLSPPRHTSLTPSDDSSIIELSFDYEFDSAGNYVRVSKGCESRSDHSSPPTPQDPVPTGITRAKSALVATSTSPSGDSPSAVRRASLSRSESYPIMTGAEQQRSQPPTNPAAAARSFQRVVSGSVLPSAAQQASTSTSTTTRTTTTNNLRGTSSRKISARAAALPQPGPQRVTIEQYREMDEKIRMEDEEMRVARERELALLKREREEKENVGAGMGGDGEGEYPVYQSKHQQRQSGLSPRLAARSASTSQIQNQTQQAPSEGLVSRITSAPIPTSTSSGRQILPGPNRAGRILMGAKYTASSSSSVTTTSTATTTSSIANGAGQNGTGMGGFERINEQEPFEDAGDLAGVLDFYGPEETDIDEPPPLPLAPSNGVKHRSYAFGVASSGITGTGSGSGTGIGTRPRRSASLSDAGADERQSSPHPPTAASNQYMNRPGSSLGINGYVNGNGNGVNGVGRARRVTMEERYRQEREREAELEEYERQLAEDAAEAERQLQQALEDDPPPPPYQHPQQQQQQQQQRQSPSPTHLSLAAHSHIRPSIYSHQRRDSDTLRNLPTSVSTQSNLGTSSSPTVVDHGYGHGHGGHGNQRLSPPTRTQLSNLQNRQNSHKRSPTAPEVSMGSGGGSGMESEREKEREVRSRQLQQQAPPPRPTSVPAPPPANQAAAAPTPVPSRQLTVNKKVYARLDMIGKGGSSRVYRVMNIANEIYAIKRVSLDKTDVDTMSGYMNEIALLKRLDGNNRIIQLVDSELRAGPGGSKGHLLLVMECGEIDLARLLQEQQKEPMNMVWISYYWQQMLQAVHVIHEEKIVHSDLKPANFVLVRGQLKLIDFGIANAIANDTTNIQRDHQIGTVNYMSPEAIELPDGMRRLKVGRPSDVWSLGCILYQMVYGHPPFQHLSVFQKMKAIPDLTHTIDFPKHSTPSIPTRSSGQTTITPKRLEHLKIRVRGDVIMSMKSCLCRNPKERAAIPELLDQDWLAMKESEPPAAKPELAQDETIINPYYMRQLLTYGIKLGQQRQNVDMDPDQLLKEAERLVAELKALES</sequence>
<dbReference type="PROSITE" id="PS00107">
    <property type="entry name" value="PROTEIN_KINASE_ATP"/>
    <property type="match status" value="1"/>
</dbReference>
<dbReference type="PANTHER" id="PTHR22974:SF21">
    <property type="entry name" value="DUAL SPECIFICITY PROTEIN KINASE TTK"/>
    <property type="match status" value="1"/>
</dbReference>
<feature type="compositionally biased region" description="Low complexity" evidence="7">
    <location>
        <begin position="277"/>
        <end position="290"/>
    </location>
</feature>
<accession>A0A0C3CHP2</accession>
<dbReference type="Pfam" id="PF00069">
    <property type="entry name" value="Pkinase"/>
    <property type="match status" value="1"/>
</dbReference>
<dbReference type="OrthoDB" id="20524at2759"/>
<feature type="compositionally biased region" description="Polar residues" evidence="7">
    <location>
        <begin position="565"/>
        <end position="585"/>
    </location>
</feature>
<feature type="compositionally biased region" description="Low complexity" evidence="7">
    <location>
        <begin position="145"/>
        <end position="166"/>
    </location>
</feature>
<proteinExistence type="predicted"/>
<dbReference type="GO" id="GO:0000776">
    <property type="term" value="C:kinetochore"/>
    <property type="evidence" value="ECO:0007669"/>
    <property type="project" value="TreeGrafter"/>
</dbReference>
<feature type="compositionally biased region" description="Polar residues" evidence="7">
    <location>
        <begin position="79"/>
        <end position="89"/>
    </location>
</feature>
<feature type="compositionally biased region" description="Polar residues" evidence="7">
    <location>
        <begin position="257"/>
        <end position="271"/>
    </location>
</feature>
<dbReference type="SMART" id="SM00220">
    <property type="entry name" value="S_TKc"/>
    <property type="match status" value="1"/>
</dbReference>
<dbReference type="FunFam" id="1.10.510.10:FF:000224">
    <property type="entry name" value="serine/threonine-protein kinase mph1 isoform X1"/>
    <property type="match status" value="1"/>
</dbReference>
<keyword evidence="5 6" id="KW-0067">ATP-binding</keyword>
<dbReference type="FunFam" id="3.30.200.20:FF:000131">
    <property type="entry name" value="Dual specificity protein kinase TTK"/>
    <property type="match status" value="1"/>
</dbReference>
<keyword evidence="3 6" id="KW-0547">Nucleotide-binding</keyword>
<dbReference type="AlphaFoldDB" id="A0A0C3CHP2"/>
<keyword evidence="2" id="KW-0808">Transferase</keyword>
<evidence type="ECO:0000313" key="9">
    <source>
        <dbReference type="EMBL" id="KIM89317.1"/>
    </source>
</evidence>
<feature type="domain" description="Protein kinase" evidence="8">
    <location>
        <begin position="695"/>
        <end position="988"/>
    </location>
</feature>
<feature type="compositionally biased region" description="Polar residues" evidence="7">
    <location>
        <begin position="601"/>
        <end position="618"/>
    </location>
</feature>
<dbReference type="CDD" id="cd14131">
    <property type="entry name" value="PKc_Mps1"/>
    <property type="match status" value="1"/>
</dbReference>
<dbReference type="InterPro" id="IPR027084">
    <property type="entry name" value="Mps1_cat"/>
</dbReference>
<keyword evidence="10" id="KW-1185">Reference proteome</keyword>
<evidence type="ECO:0000256" key="4">
    <source>
        <dbReference type="ARBA" id="ARBA00022777"/>
    </source>
</evidence>
<keyword evidence="4" id="KW-0418">Kinase</keyword>
<feature type="region of interest" description="Disordered" evidence="7">
    <location>
        <begin position="397"/>
        <end position="685"/>
    </location>
</feature>
<evidence type="ECO:0000256" key="1">
    <source>
        <dbReference type="ARBA" id="ARBA00022527"/>
    </source>
</evidence>
<name>A0A0C3CHP2_PILCF</name>
<evidence type="ECO:0000256" key="3">
    <source>
        <dbReference type="ARBA" id="ARBA00022741"/>
    </source>
</evidence>
<feature type="region of interest" description="Disordered" evidence="7">
    <location>
        <begin position="48"/>
        <end position="186"/>
    </location>
</feature>